<feature type="non-terminal residue" evidence="2">
    <location>
        <position position="194"/>
    </location>
</feature>
<name>A0A382IQX1_9ZZZZ</name>
<dbReference type="GO" id="GO:0005829">
    <property type="term" value="C:cytosol"/>
    <property type="evidence" value="ECO:0007669"/>
    <property type="project" value="TreeGrafter"/>
</dbReference>
<dbReference type="InterPro" id="IPR011251">
    <property type="entry name" value="Luciferase-like_dom"/>
</dbReference>
<dbReference type="InterPro" id="IPR036661">
    <property type="entry name" value="Luciferase-like_sf"/>
</dbReference>
<dbReference type="GO" id="GO:0016705">
    <property type="term" value="F:oxidoreductase activity, acting on paired donors, with incorporation or reduction of molecular oxygen"/>
    <property type="evidence" value="ECO:0007669"/>
    <property type="project" value="InterPro"/>
</dbReference>
<feature type="domain" description="Luciferase-like" evidence="1">
    <location>
        <begin position="1"/>
        <end position="180"/>
    </location>
</feature>
<accession>A0A382IQX1</accession>
<gene>
    <name evidence="2" type="ORF">METZ01_LOCUS254812</name>
</gene>
<proteinExistence type="predicted"/>
<dbReference type="PANTHER" id="PTHR30137:SF6">
    <property type="entry name" value="LUCIFERASE-LIKE MONOOXYGENASE"/>
    <property type="match status" value="1"/>
</dbReference>
<dbReference type="PANTHER" id="PTHR30137">
    <property type="entry name" value="LUCIFERASE-LIKE MONOOXYGENASE"/>
    <property type="match status" value="1"/>
</dbReference>
<dbReference type="InterPro" id="IPR050766">
    <property type="entry name" value="Bact_Lucif_Oxidored"/>
</dbReference>
<sequence length="194" mass="21774">MKIGIFDHVERLKSLTLHEQYNQRISMVKTAETLGFYSYHVAEHHHSPLTAAPVQGAYLGALASSTSRIRLCPLVYVLPLHHPIRVIEEICTLDNLTEGRLDIGFGRGAPVGDELAMWGQNPLESDSMYQESLQIIMQGLTREFVNFTGKHYDLQDLWMEITPYQRPHPPIWVAGNPVKAGQIGANLITEGTID</sequence>
<dbReference type="SUPFAM" id="SSF51679">
    <property type="entry name" value="Bacterial luciferase-like"/>
    <property type="match status" value="1"/>
</dbReference>
<evidence type="ECO:0000259" key="1">
    <source>
        <dbReference type="Pfam" id="PF00296"/>
    </source>
</evidence>
<evidence type="ECO:0000313" key="2">
    <source>
        <dbReference type="EMBL" id="SVC01958.1"/>
    </source>
</evidence>
<protein>
    <recommendedName>
        <fullName evidence="1">Luciferase-like domain-containing protein</fullName>
    </recommendedName>
</protein>
<reference evidence="2" key="1">
    <citation type="submission" date="2018-05" db="EMBL/GenBank/DDBJ databases">
        <authorList>
            <person name="Lanie J.A."/>
            <person name="Ng W.-L."/>
            <person name="Kazmierczak K.M."/>
            <person name="Andrzejewski T.M."/>
            <person name="Davidsen T.M."/>
            <person name="Wayne K.J."/>
            <person name="Tettelin H."/>
            <person name="Glass J.I."/>
            <person name="Rusch D."/>
            <person name="Podicherti R."/>
            <person name="Tsui H.-C.T."/>
            <person name="Winkler M.E."/>
        </authorList>
    </citation>
    <scope>NUCLEOTIDE SEQUENCE</scope>
</reference>
<dbReference type="AlphaFoldDB" id="A0A382IQX1"/>
<dbReference type="EMBL" id="UINC01068955">
    <property type="protein sequence ID" value="SVC01958.1"/>
    <property type="molecule type" value="Genomic_DNA"/>
</dbReference>
<organism evidence="2">
    <name type="scientific">marine metagenome</name>
    <dbReference type="NCBI Taxonomy" id="408172"/>
    <lineage>
        <taxon>unclassified sequences</taxon>
        <taxon>metagenomes</taxon>
        <taxon>ecological metagenomes</taxon>
    </lineage>
</organism>
<dbReference type="Gene3D" id="3.20.20.30">
    <property type="entry name" value="Luciferase-like domain"/>
    <property type="match status" value="1"/>
</dbReference>
<dbReference type="Pfam" id="PF00296">
    <property type="entry name" value="Bac_luciferase"/>
    <property type="match status" value="1"/>
</dbReference>